<feature type="transmembrane region" description="Helical" evidence="7">
    <location>
        <begin position="56"/>
        <end position="83"/>
    </location>
</feature>
<feature type="binding site" description="in other chain" evidence="6">
    <location>
        <begin position="119"/>
        <end position="127"/>
    </location>
    <ligand>
        <name>5-phospho-alpha-D-ribose 1-diphosphate</name>
        <dbReference type="ChEBI" id="CHEBI:58017"/>
        <note>ligand shared between dimeric partners</note>
    </ligand>
</feature>
<evidence type="ECO:0000256" key="5">
    <source>
        <dbReference type="ARBA" id="ARBA00022975"/>
    </source>
</evidence>
<comment type="caution">
    <text evidence="6">Lacks conserved residue(s) required for the propagation of feature annotation.</text>
</comment>
<protein>
    <recommendedName>
        <fullName evidence="2 6">Orotate phosphoribosyltransferase</fullName>
        <shortName evidence="6">OPRT</shortName>
        <shortName evidence="6">OPRTase</shortName>
        <ecNumber evidence="2 6">2.4.2.10</ecNumber>
    </recommendedName>
</protein>
<evidence type="ECO:0000256" key="3">
    <source>
        <dbReference type="ARBA" id="ARBA00022676"/>
    </source>
</evidence>
<keyword evidence="10" id="KW-1185">Reference proteome</keyword>
<feature type="binding site" evidence="6">
    <location>
        <position position="151"/>
    </location>
    <ligand>
        <name>orotate</name>
        <dbReference type="ChEBI" id="CHEBI:30839"/>
    </ligand>
</feature>
<comment type="similarity">
    <text evidence="6">Belongs to the purine/pyrimidine phosphoribosyltransferase family. PyrE subfamily.</text>
</comment>
<dbReference type="SUPFAM" id="SSF53271">
    <property type="entry name" value="PRTase-like"/>
    <property type="match status" value="1"/>
</dbReference>
<dbReference type="InterPro" id="IPR029057">
    <property type="entry name" value="PRTase-like"/>
</dbReference>
<feature type="binding site" evidence="6">
    <location>
        <position position="123"/>
    </location>
    <ligand>
        <name>orotate</name>
        <dbReference type="ChEBI" id="CHEBI:30839"/>
    </ligand>
</feature>
<dbReference type="GO" id="GO:0004588">
    <property type="term" value="F:orotate phosphoribosyltransferase activity"/>
    <property type="evidence" value="ECO:0007669"/>
    <property type="project" value="UniProtKB-EC"/>
</dbReference>
<comment type="pathway">
    <text evidence="1 6">Pyrimidine metabolism; UMP biosynthesis via de novo pathway; UMP from orotate: step 1/2.</text>
</comment>
<proteinExistence type="inferred from homology"/>
<feature type="binding site" evidence="6">
    <location>
        <position position="93"/>
    </location>
    <ligand>
        <name>5-phospho-alpha-D-ribose 1-diphosphate</name>
        <dbReference type="ChEBI" id="CHEBI:58017"/>
        <note>ligand shared between dimeric partners</note>
    </ligand>
</feature>
<accession>A0ABX8Z1R6</accession>
<keyword evidence="7" id="KW-1133">Transmembrane helix</keyword>
<feature type="binding site" description="in other chain" evidence="6">
    <location>
        <position position="94"/>
    </location>
    <ligand>
        <name>5-phospho-alpha-D-ribose 1-diphosphate</name>
        <dbReference type="ChEBI" id="CHEBI:58017"/>
        <note>ligand shared between dimeric partners</note>
    </ligand>
</feature>
<dbReference type="HAMAP" id="MF_01208">
    <property type="entry name" value="PyrE"/>
    <property type="match status" value="1"/>
</dbReference>
<dbReference type="InterPro" id="IPR000836">
    <property type="entry name" value="PRTase_dom"/>
</dbReference>
<keyword evidence="5 6" id="KW-0665">Pyrimidine biosynthesis</keyword>
<feature type="transmembrane region" description="Helical" evidence="7">
    <location>
        <begin position="12"/>
        <end position="36"/>
    </location>
</feature>
<name>A0ABX8Z1R6_9BACT</name>
<evidence type="ECO:0000256" key="4">
    <source>
        <dbReference type="ARBA" id="ARBA00022679"/>
    </source>
</evidence>
<organism evidence="9 10">
    <name type="scientific">Candidatus Rhabdochlamydia porcellionis</name>
    <dbReference type="NCBI Taxonomy" id="225148"/>
    <lineage>
        <taxon>Bacteria</taxon>
        <taxon>Pseudomonadati</taxon>
        <taxon>Chlamydiota</taxon>
        <taxon>Chlamydiia</taxon>
        <taxon>Parachlamydiales</taxon>
        <taxon>Candidatus Rhabdochlamydiaceae</taxon>
        <taxon>Candidatus Rhabdochlamydia</taxon>
    </lineage>
</organism>
<evidence type="ECO:0000256" key="6">
    <source>
        <dbReference type="HAMAP-Rule" id="MF_01208"/>
    </source>
</evidence>
<dbReference type="NCBIfam" id="NF010382">
    <property type="entry name" value="PRK13809.1"/>
    <property type="match status" value="1"/>
</dbReference>
<evidence type="ECO:0000256" key="1">
    <source>
        <dbReference type="ARBA" id="ARBA00004889"/>
    </source>
</evidence>
<comment type="function">
    <text evidence="6">Catalyzes the transfer of a ribosyl phosphate group from 5-phosphoribose 1-diphosphate to orotate, leading to the formation of orotidine monophosphate (OMP).</text>
</comment>
<feature type="binding site" description="in other chain" evidence="6">
    <location>
        <position position="27"/>
    </location>
    <ligand>
        <name>5-phospho-alpha-D-ribose 1-diphosphate</name>
        <dbReference type="ChEBI" id="CHEBI:58017"/>
        <note>ligand shared between dimeric partners</note>
    </ligand>
</feature>
<dbReference type="PANTHER" id="PTHR19278:SF9">
    <property type="entry name" value="URIDINE 5'-MONOPHOSPHATE SYNTHASE"/>
    <property type="match status" value="1"/>
</dbReference>
<dbReference type="CDD" id="cd06223">
    <property type="entry name" value="PRTases_typeI"/>
    <property type="match status" value="1"/>
</dbReference>
<comment type="subunit">
    <text evidence="6">Homodimer.</text>
</comment>
<dbReference type="EMBL" id="CP075585">
    <property type="protein sequence ID" value="QZA59300.1"/>
    <property type="molecule type" value="Genomic_DNA"/>
</dbReference>
<dbReference type="Pfam" id="PF00156">
    <property type="entry name" value="Pribosyltran"/>
    <property type="match status" value="1"/>
</dbReference>
<dbReference type="Gene3D" id="3.40.50.2020">
    <property type="match status" value="1"/>
</dbReference>
<dbReference type="RefSeq" id="WP_194845196.1">
    <property type="nucleotide sequence ID" value="NZ_CP075585.1"/>
</dbReference>
<keyword evidence="7" id="KW-0812">Transmembrane</keyword>
<evidence type="ECO:0000259" key="8">
    <source>
        <dbReference type="Pfam" id="PF00156"/>
    </source>
</evidence>
<evidence type="ECO:0000313" key="10">
    <source>
        <dbReference type="Proteomes" id="UP000822862"/>
    </source>
</evidence>
<dbReference type="InterPro" id="IPR023031">
    <property type="entry name" value="OPRT"/>
</dbReference>
<keyword evidence="7" id="KW-0472">Membrane</keyword>
<keyword evidence="3 6" id="KW-0328">Glycosyltransferase</keyword>
<feature type="domain" description="Phosphoribosyltransferase" evidence="8">
    <location>
        <begin position="45"/>
        <end position="155"/>
    </location>
</feature>
<dbReference type="NCBIfam" id="TIGR00336">
    <property type="entry name" value="pyrE"/>
    <property type="match status" value="1"/>
</dbReference>
<dbReference type="Proteomes" id="UP000822862">
    <property type="component" value="Chromosome"/>
</dbReference>
<comment type="catalytic activity">
    <reaction evidence="6">
        <text>orotidine 5'-phosphate + diphosphate = orotate + 5-phospho-alpha-D-ribose 1-diphosphate</text>
        <dbReference type="Rhea" id="RHEA:10380"/>
        <dbReference type="ChEBI" id="CHEBI:30839"/>
        <dbReference type="ChEBI" id="CHEBI:33019"/>
        <dbReference type="ChEBI" id="CHEBI:57538"/>
        <dbReference type="ChEBI" id="CHEBI:58017"/>
        <dbReference type="EC" id="2.4.2.10"/>
    </reaction>
</comment>
<dbReference type="EC" id="2.4.2.10" evidence="2 6"/>
<feature type="binding site" evidence="6">
    <location>
        <position position="97"/>
    </location>
    <ligand>
        <name>5-phospho-alpha-D-ribose 1-diphosphate</name>
        <dbReference type="ChEBI" id="CHEBI:58017"/>
        <note>ligand shared between dimeric partners</note>
    </ligand>
</feature>
<dbReference type="InterPro" id="IPR004467">
    <property type="entry name" value="Or_phspho_trans_dom"/>
</dbReference>
<evidence type="ECO:0000313" key="9">
    <source>
        <dbReference type="EMBL" id="QZA59300.1"/>
    </source>
</evidence>
<evidence type="ECO:0000256" key="7">
    <source>
        <dbReference type="SAM" id="Phobius"/>
    </source>
</evidence>
<gene>
    <name evidence="6" type="primary">pyrE</name>
    <name evidence="9" type="ORF">RHAB15C_0001186</name>
</gene>
<reference evidence="9 10" key="1">
    <citation type="submission" date="2021-05" db="EMBL/GenBank/DDBJ databases">
        <title>Ecology and evolution of chlamydial symbionts of arthropods.</title>
        <authorList>
            <person name="Halter T."/>
            <person name="Sixt B.S."/>
            <person name="Toenshoff E.R."/>
            <person name="Koestlbacher S."/>
            <person name="Schulz F."/>
            <person name="Kostanjsek R."/>
            <person name="Collingro A."/>
            <person name="Hendrickx F."/>
            <person name="Horn M."/>
        </authorList>
    </citation>
    <scope>NUCLEOTIDE SEQUENCE [LARGE SCALE GENOMIC DNA]</scope>
    <source>
        <strain evidence="9 10">15C</strain>
    </source>
</reference>
<dbReference type="PANTHER" id="PTHR19278">
    <property type="entry name" value="OROTATE PHOSPHORIBOSYLTRANSFERASE"/>
    <property type="match status" value="1"/>
</dbReference>
<comment type="cofactor">
    <cofactor evidence="6">
        <name>Mg(2+)</name>
        <dbReference type="ChEBI" id="CHEBI:18420"/>
    </cofactor>
</comment>
<sequence>MIQLQTKKMILDLFSIGSIQFGSFILKSGIASPIYIDLRRVISFPKLVKEIRDALWQLASVLEFSLICGVPYTALPLATAISLEYNVPMLMRRKEIKEYGTRSSIEGIFNKEQFCLIIEDVITTGQSILETVVPLQNLGIAVKDICVVLNREQSGVKALQKNGLFVHSLISIYEILEVLYEEKKIEENIFQNVTYFLKSL</sequence>
<evidence type="ECO:0000256" key="2">
    <source>
        <dbReference type="ARBA" id="ARBA00011971"/>
    </source>
</evidence>
<keyword evidence="4 6" id="KW-0808">Transferase</keyword>
<keyword evidence="6" id="KW-0460">Magnesium</keyword>